<keyword evidence="2" id="KW-0175">Coiled coil</keyword>
<dbReference type="SUPFAM" id="SSF111369">
    <property type="entry name" value="HlyD-like secretion proteins"/>
    <property type="match status" value="1"/>
</dbReference>
<dbReference type="PANTHER" id="PTHR30386">
    <property type="entry name" value="MEMBRANE FUSION SUBUNIT OF EMRAB-TOLC MULTIDRUG EFFLUX PUMP"/>
    <property type="match status" value="1"/>
</dbReference>
<dbReference type="Proteomes" id="UP001331561">
    <property type="component" value="Unassembled WGS sequence"/>
</dbReference>
<dbReference type="PANTHER" id="PTHR30386:SF19">
    <property type="entry name" value="MULTIDRUG EXPORT PROTEIN EMRA-RELATED"/>
    <property type="match status" value="1"/>
</dbReference>
<dbReference type="Gene3D" id="2.40.30.170">
    <property type="match status" value="1"/>
</dbReference>
<dbReference type="RefSeq" id="WP_327598332.1">
    <property type="nucleotide sequence ID" value="NZ_JAYXHS010000001.1"/>
</dbReference>
<feature type="transmembrane region" description="Helical" evidence="3">
    <location>
        <begin position="31"/>
        <end position="51"/>
    </location>
</feature>
<evidence type="ECO:0000256" key="2">
    <source>
        <dbReference type="SAM" id="Coils"/>
    </source>
</evidence>
<keyword evidence="3" id="KW-0812">Transmembrane</keyword>
<gene>
    <name evidence="5" type="ORF">VVD49_06545</name>
</gene>
<keyword evidence="3" id="KW-0472">Membrane</keyword>
<comment type="subcellular location">
    <subcellularLocation>
        <location evidence="1">Cell envelope</location>
    </subcellularLocation>
</comment>
<comment type="caution">
    <text evidence="5">The sequence shown here is derived from an EMBL/GenBank/DDBJ whole genome shotgun (WGS) entry which is preliminary data.</text>
</comment>
<feature type="domain" description="Multidrug export protein EmrA/FarA alpha-helical hairpin" evidence="4">
    <location>
        <begin position="103"/>
        <end position="223"/>
    </location>
</feature>
<organism evidence="5 6">
    <name type="scientific">Uliginosibacterium silvisoli</name>
    <dbReference type="NCBI Taxonomy" id="3114758"/>
    <lineage>
        <taxon>Bacteria</taxon>
        <taxon>Pseudomonadati</taxon>
        <taxon>Pseudomonadota</taxon>
        <taxon>Betaproteobacteria</taxon>
        <taxon>Rhodocyclales</taxon>
        <taxon>Zoogloeaceae</taxon>
        <taxon>Uliginosibacterium</taxon>
    </lineage>
</organism>
<keyword evidence="6" id="KW-1185">Reference proteome</keyword>
<evidence type="ECO:0000313" key="6">
    <source>
        <dbReference type="Proteomes" id="UP001331561"/>
    </source>
</evidence>
<evidence type="ECO:0000313" key="5">
    <source>
        <dbReference type="EMBL" id="MEC5385375.1"/>
    </source>
</evidence>
<dbReference type="InterPro" id="IPR050739">
    <property type="entry name" value="MFP"/>
</dbReference>
<dbReference type="Pfam" id="PF25885">
    <property type="entry name" value="HH_EMRA"/>
    <property type="match status" value="1"/>
</dbReference>
<feature type="coiled-coil region" evidence="2">
    <location>
        <begin position="167"/>
        <end position="201"/>
    </location>
</feature>
<accession>A0ABU6K150</accession>
<dbReference type="Gene3D" id="1.10.287.470">
    <property type="entry name" value="Helix hairpin bin"/>
    <property type="match status" value="1"/>
</dbReference>
<keyword evidence="3" id="KW-1133">Transmembrane helix</keyword>
<evidence type="ECO:0000256" key="1">
    <source>
        <dbReference type="ARBA" id="ARBA00004196"/>
    </source>
</evidence>
<evidence type="ECO:0000256" key="3">
    <source>
        <dbReference type="SAM" id="Phobius"/>
    </source>
</evidence>
<evidence type="ECO:0000259" key="4">
    <source>
        <dbReference type="Pfam" id="PF25885"/>
    </source>
</evidence>
<dbReference type="EMBL" id="JAYXHS010000001">
    <property type="protein sequence ID" value="MEC5385375.1"/>
    <property type="molecule type" value="Genomic_DNA"/>
</dbReference>
<protein>
    <submittedName>
        <fullName evidence="5">HlyD family efflux transporter periplasmic adaptor subunit</fullName>
    </submittedName>
</protein>
<sequence length="400" mass="42854">MSDTPNNNANANDVIKADAAAAKGSNRRRGMVRLAIIFILLGGVAFAWWFLVMRNHESTDDAYVSSHIVLVTPQVGGTVTSVEVDDTQSVHAGDVLVRLDPVDAQLVLNQAETALAQSVRELRGVYANLNTLGESVRVREAELARQTDLLERRRSLAGTGAVAQEEVDQASEAVKTARAALQVAREQKEAASVQTENLKIEDHPAVLRAASKVEEAYVAVSRTTLRAPLDGVVARRNVQAGQRVAAGAPLLAVVPLNDVWVDANFKESQLREMRVGQPVKLRADMYGSKVDYDGRVAGVSAGTGGVFSLLPAQNATGNWIKVVQRVPVRIELNPEQVRAHPLRVGLSVAAEVDVRDVQGQAIAADKAAAPVPLASVDEAALKTAHERVAKIIHDNLGRKS</sequence>
<reference evidence="5 6" key="1">
    <citation type="submission" date="2024-01" db="EMBL/GenBank/DDBJ databases">
        <title>Uliginosibacterium soil sp. nov.</title>
        <authorList>
            <person name="Lv Y."/>
        </authorList>
    </citation>
    <scope>NUCLEOTIDE SEQUENCE [LARGE SCALE GENOMIC DNA]</scope>
    <source>
        <strain evidence="5 6">H3</strain>
    </source>
</reference>
<dbReference type="Gene3D" id="2.40.50.100">
    <property type="match status" value="1"/>
</dbReference>
<name>A0ABU6K150_9RHOO</name>
<proteinExistence type="predicted"/>
<dbReference type="InterPro" id="IPR058633">
    <property type="entry name" value="EmrA/FarA_HH"/>
</dbReference>